<protein>
    <recommendedName>
        <fullName evidence="4">Lipoprotein</fullName>
    </recommendedName>
</protein>
<dbReference type="Proteomes" id="UP001208017">
    <property type="component" value="Unassembled WGS sequence"/>
</dbReference>
<feature type="chain" id="PRO_5046742770" description="Lipoprotein" evidence="1">
    <location>
        <begin position="29"/>
        <end position="213"/>
    </location>
</feature>
<reference evidence="2 3" key="1">
    <citation type="submission" date="2022-11" db="EMBL/GenBank/DDBJ databases">
        <title>Study of microbial diversity in lake waters.</title>
        <authorList>
            <person name="Zhang J."/>
        </authorList>
    </citation>
    <scope>NUCLEOTIDE SEQUENCE [LARGE SCALE GENOMIC DNA]</scope>
    <source>
        <strain evidence="2 3">DT12</strain>
    </source>
</reference>
<accession>A0ABT3X2N7</accession>
<dbReference type="EMBL" id="JAPMLT010000005">
    <property type="protein sequence ID" value="MCX7570716.1"/>
    <property type="molecule type" value="Genomic_DNA"/>
</dbReference>
<evidence type="ECO:0000313" key="2">
    <source>
        <dbReference type="EMBL" id="MCX7570716.1"/>
    </source>
</evidence>
<gene>
    <name evidence="2" type="ORF">OS242_12140</name>
</gene>
<sequence length="213" mass="23382">MWLVNRGVAGFTAVALMSAVVVSGCTQADGTPVPDRAQVQEIGGPSVTGTLPLRPGDMRAFEEELFRAMPVAAQARSEFRVLQTQDVAGGTYVLYAVPNNDGLAFAGRRADGSVTVHHARWPMAVTDPAQDLVVVRAIPPNNEINPGYGVLAGRVYNPFIEHIEVNYRDGRKDRLDVSHNRGFIFVRKAFDPRFVQVRAYGTNGNPYWNIDTR</sequence>
<keyword evidence="3" id="KW-1185">Reference proteome</keyword>
<dbReference type="PROSITE" id="PS51257">
    <property type="entry name" value="PROKAR_LIPOPROTEIN"/>
    <property type="match status" value="1"/>
</dbReference>
<dbReference type="RefSeq" id="WP_267151963.1">
    <property type="nucleotide sequence ID" value="NZ_JAPMLT010000005.1"/>
</dbReference>
<keyword evidence="1" id="KW-0732">Signal</keyword>
<comment type="caution">
    <text evidence="2">The sequence shown here is derived from an EMBL/GenBank/DDBJ whole genome shotgun (WGS) entry which is preliminary data.</text>
</comment>
<organism evidence="2 3">
    <name type="scientific">Tumebacillus lacus</name>
    <dbReference type="NCBI Taxonomy" id="2995335"/>
    <lineage>
        <taxon>Bacteria</taxon>
        <taxon>Bacillati</taxon>
        <taxon>Bacillota</taxon>
        <taxon>Bacilli</taxon>
        <taxon>Bacillales</taxon>
        <taxon>Alicyclobacillaceae</taxon>
        <taxon>Tumebacillus</taxon>
    </lineage>
</organism>
<evidence type="ECO:0000256" key="1">
    <source>
        <dbReference type="SAM" id="SignalP"/>
    </source>
</evidence>
<evidence type="ECO:0000313" key="3">
    <source>
        <dbReference type="Proteomes" id="UP001208017"/>
    </source>
</evidence>
<feature type="signal peptide" evidence="1">
    <location>
        <begin position="1"/>
        <end position="28"/>
    </location>
</feature>
<name>A0ABT3X2N7_9BACL</name>
<proteinExistence type="predicted"/>
<evidence type="ECO:0008006" key="4">
    <source>
        <dbReference type="Google" id="ProtNLM"/>
    </source>
</evidence>